<keyword evidence="4" id="KW-0812">Transmembrane</keyword>
<dbReference type="Pfam" id="PF00201">
    <property type="entry name" value="UDPGT"/>
    <property type="match status" value="1"/>
</dbReference>
<evidence type="ECO:0000256" key="5">
    <source>
        <dbReference type="SAM" id="SignalP"/>
    </source>
</evidence>
<feature type="signal peptide" evidence="5">
    <location>
        <begin position="1"/>
        <end position="26"/>
    </location>
</feature>
<feature type="transmembrane region" description="Helical" evidence="4">
    <location>
        <begin position="485"/>
        <end position="510"/>
    </location>
</feature>
<dbReference type="RefSeq" id="XP_030852173.1">
    <property type="nucleotide sequence ID" value="XM_030996313.1"/>
</dbReference>
<keyword evidence="2" id="KW-0328">Glycosyltransferase</keyword>
<dbReference type="Gene3D" id="3.40.50.2000">
    <property type="entry name" value="Glycogen Phosphorylase B"/>
    <property type="match status" value="2"/>
</dbReference>
<evidence type="ECO:0000256" key="1">
    <source>
        <dbReference type="ARBA" id="ARBA00009995"/>
    </source>
</evidence>
<dbReference type="PANTHER" id="PTHR48043">
    <property type="entry name" value="EG:EG0003.4 PROTEIN-RELATED"/>
    <property type="match status" value="1"/>
</dbReference>
<evidence type="ECO:0000313" key="7">
    <source>
        <dbReference type="Proteomes" id="UP000007110"/>
    </source>
</evidence>
<keyword evidence="5" id="KW-0732">Signal</keyword>
<keyword evidence="3" id="KW-0808">Transferase</keyword>
<evidence type="ECO:0000256" key="3">
    <source>
        <dbReference type="ARBA" id="ARBA00022679"/>
    </source>
</evidence>
<evidence type="ECO:0008006" key="8">
    <source>
        <dbReference type="Google" id="ProtNLM"/>
    </source>
</evidence>
<dbReference type="RefSeq" id="XP_030852174.1">
    <property type="nucleotide sequence ID" value="XM_030996314.1"/>
</dbReference>
<accession>A0A7M7PLU3</accession>
<keyword evidence="4" id="KW-1133">Transmembrane helix</keyword>
<dbReference type="InterPro" id="IPR050271">
    <property type="entry name" value="UDP-glycosyltransferase"/>
</dbReference>
<reference evidence="7" key="1">
    <citation type="submission" date="2015-02" db="EMBL/GenBank/DDBJ databases">
        <title>Genome sequencing for Strongylocentrotus purpuratus.</title>
        <authorList>
            <person name="Murali S."/>
            <person name="Liu Y."/>
            <person name="Vee V."/>
            <person name="English A."/>
            <person name="Wang M."/>
            <person name="Skinner E."/>
            <person name="Han Y."/>
            <person name="Muzny D.M."/>
            <person name="Worley K.C."/>
            <person name="Gibbs R.A."/>
        </authorList>
    </citation>
    <scope>NUCLEOTIDE SEQUENCE</scope>
</reference>
<evidence type="ECO:0000256" key="2">
    <source>
        <dbReference type="ARBA" id="ARBA00022676"/>
    </source>
</evidence>
<sequence>MIAVSTMTSLTTVIVVLLGFLHIGEGGNILIFSGYGEGSHFLTAALVGKELMHRGHNVTVIISNAYEHRVNETKYKDLNFEIFKHNVPPEEVRMRVERSTESIFKGTWFTDVISNLTTLTGEILDDCNGLFNDKALLQRLLQAKFDVAFVDPIWPCSLLVAEYAAKRHVSFMATTWMNNMARVNGNPSNTAFVPEMSTGFTNKMTFIQRVINSIMVMLQMWLHFSFIDGYTNIQHAHGICPDLQVSELYKRSQLLLVNVDFALEFSIPIMPHLIPVGGLSSGQANSLTQDLEEYVQSSGDAGIIVFSLGTYVTYMKEELIAVFANAFAKLPQKVIWQFRGTPPAILDKIPNIKTMEWLPQNDLLGHNKTRAFMYQGGNNGLYEALYHAVPVVVIPLIGDQPDVAARVMTRGMGLSLDIMTITTEKIVDTLNAVIHEKHYKETVKRMSAIFHDRPMRPVEKAAFWIEHVIKHGGEYMRSPIHDLTWYQYYLLDVVAFLLLVLVVVIVFIVYSCKFAFRCCKRVLVGKKAKTD</sequence>
<dbReference type="AlphaFoldDB" id="A0A7M7PLU3"/>
<proteinExistence type="inferred from homology"/>
<dbReference type="Proteomes" id="UP000007110">
    <property type="component" value="Unassembled WGS sequence"/>
</dbReference>
<protein>
    <recommendedName>
        <fullName evidence="8">Glucuronosyltransferase</fullName>
    </recommendedName>
</protein>
<dbReference type="GO" id="GO:0008194">
    <property type="term" value="F:UDP-glycosyltransferase activity"/>
    <property type="evidence" value="ECO:0007669"/>
    <property type="project" value="InterPro"/>
</dbReference>
<comment type="similarity">
    <text evidence="1">Belongs to the UDP-glycosyltransferase family.</text>
</comment>
<dbReference type="CDD" id="cd03784">
    <property type="entry name" value="GT1_Gtf-like"/>
    <property type="match status" value="1"/>
</dbReference>
<dbReference type="EnsemblMetazoa" id="XM_030996314">
    <property type="protein sequence ID" value="XP_030852174"/>
    <property type="gene ID" value="LOC764059"/>
</dbReference>
<dbReference type="InterPro" id="IPR002213">
    <property type="entry name" value="UDP_glucos_trans"/>
</dbReference>
<dbReference type="GeneID" id="764059"/>
<keyword evidence="7" id="KW-1185">Reference proteome</keyword>
<evidence type="ECO:0000313" key="6">
    <source>
        <dbReference type="EnsemblMetazoa" id="XP_030852173"/>
    </source>
</evidence>
<dbReference type="FunFam" id="3.40.50.2000:FF:000050">
    <property type="entry name" value="UDP-glucuronosyltransferase"/>
    <property type="match status" value="1"/>
</dbReference>
<organism evidence="6 7">
    <name type="scientific">Strongylocentrotus purpuratus</name>
    <name type="common">Purple sea urchin</name>
    <dbReference type="NCBI Taxonomy" id="7668"/>
    <lineage>
        <taxon>Eukaryota</taxon>
        <taxon>Metazoa</taxon>
        <taxon>Echinodermata</taxon>
        <taxon>Eleutherozoa</taxon>
        <taxon>Echinozoa</taxon>
        <taxon>Echinoidea</taxon>
        <taxon>Euechinoidea</taxon>
        <taxon>Echinacea</taxon>
        <taxon>Camarodonta</taxon>
        <taxon>Echinidea</taxon>
        <taxon>Strongylocentrotidae</taxon>
        <taxon>Strongylocentrotus</taxon>
    </lineage>
</organism>
<dbReference type="SUPFAM" id="SSF53756">
    <property type="entry name" value="UDP-Glycosyltransferase/glycogen phosphorylase"/>
    <property type="match status" value="1"/>
</dbReference>
<dbReference type="OMA" id="MRASNSW"/>
<dbReference type="EnsemblMetazoa" id="XM_030996313">
    <property type="protein sequence ID" value="XP_030852173"/>
    <property type="gene ID" value="LOC764059"/>
</dbReference>
<dbReference type="PANTHER" id="PTHR48043:SF145">
    <property type="entry name" value="FI06409P-RELATED"/>
    <property type="match status" value="1"/>
</dbReference>
<keyword evidence="4" id="KW-0472">Membrane</keyword>
<reference evidence="6" key="2">
    <citation type="submission" date="2021-01" db="UniProtKB">
        <authorList>
            <consortium name="EnsemblMetazoa"/>
        </authorList>
    </citation>
    <scope>IDENTIFICATION</scope>
</reference>
<name>A0A7M7PLU3_STRPU</name>
<evidence type="ECO:0000256" key="4">
    <source>
        <dbReference type="SAM" id="Phobius"/>
    </source>
</evidence>
<dbReference type="FunFam" id="3.40.50.2000:FF:000294">
    <property type="entry name" value="Uncharacterized protein"/>
    <property type="match status" value="1"/>
</dbReference>
<feature type="chain" id="PRO_5036207705" description="Glucuronosyltransferase" evidence="5">
    <location>
        <begin position="27"/>
        <end position="531"/>
    </location>
</feature>